<sequence>MVPSRLLLRAVETTVAVGGGGLRPLDVRKVLSTLAKKRRSDLGMWRAALAQAVEAMEARSNPSHQDVSYILHACTRSPTNLNQESTAVVEACLRRAMARVDAFSCRSLAAIASSCVRLAEERCPELIEGEGAMPSITEVFDCFAGALGKRHKPTQSKIRTARYRVKDVALLCHAFSKYPTALTIHVMFQQIMREGILVTTEVDGDDESTLHVKDLAQILSACSRVSVRDAEVVAACARFIPSQCKFMDAQGLAIIWRALAKLMYSETATRVDDDGAPIEEERRMRKSCYEALQGRLATVVHQMNWQELAMAAQAASRTRAHGLCEDDDRVWTEVSSALLQHAATRLAPVSEPDAHSLSEFVHAVGLIASLQGGAVDRPPQTTAPEILGLADLFSRLLCSAPSQTPSRCLPRAAAGFAALGLDQSHVFWHWLVSALPSEKVETENASLRLTDPTDIANATLAFAIATRKLPRGFNTAWFGEEGSWSFSALAAVLHACTLSGFGGNDTVGELGRRLAGQSWELYSFGGATDGRNLVKTAGELWWLQGRVPARLLRYLRESLKLLAPDEKRLAQLVLRLPEVRDRAPTSDKEGRKTESWSLRLLDGPQPNLVTKLLVWSPSGGVVRTDDLPSLRDLIGVAPDHEVASAVRKVASLLAIPWEAYPTPIIRCTRPGAPDKLFNIIIVKRGDWIPSDLVVSSWASRAPTVALFAEDSYKYHDLLDRIVDACC</sequence>
<evidence type="ECO:0000313" key="2">
    <source>
        <dbReference type="Proteomes" id="UP000570595"/>
    </source>
</evidence>
<organism evidence="1 2">
    <name type="scientific">Perkinsus olseni</name>
    <name type="common">Perkinsus atlanticus</name>
    <dbReference type="NCBI Taxonomy" id="32597"/>
    <lineage>
        <taxon>Eukaryota</taxon>
        <taxon>Sar</taxon>
        <taxon>Alveolata</taxon>
        <taxon>Perkinsozoa</taxon>
        <taxon>Perkinsea</taxon>
        <taxon>Perkinsida</taxon>
        <taxon>Perkinsidae</taxon>
        <taxon>Perkinsus</taxon>
    </lineage>
</organism>
<comment type="caution">
    <text evidence="1">The sequence shown here is derived from an EMBL/GenBank/DDBJ whole genome shotgun (WGS) entry which is preliminary data.</text>
</comment>
<name>A0A7J6L4C6_PEROL</name>
<evidence type="ECO:0000313" key="1">
    <source>
        <dbReference type="EMBL" id="KAF4654157.1"/>
    </source>
</evidence>
<dbReference type="Proteomes" id="UP000570595">
    <property type="component" value="Unassembled WGS sequence"/>
</dbReference>
<accession>A0A7J6L4C6</accession>
<dbReference type="OrthoDB" id="443063at2759"/>
<gene>
    <name evidence="1" type="ORF">FOZ61_008427</name>
</gene>
<proteinExistence type="predicted"/>
<reference evidence="1 2" key="1">
    <citation type="submission" date="2020-04" db="EMBL/GenBank/DDBJ databases">
        <title>Perkinsus olseni comparative genomics.</title>
        <authorList>
            <person name="Bogema D.R."/>
        </authorList>
    </citation>
    <scope>NUCLEOTIDE SEQUENCE [LARGE SCALE GENOMIC DNA]</scope>
    <source>
        <strain evidence="1">ATCC PRA-179</strain>
    </source>
</reference>
<dbReference type="AlphaFoldDB" id="A0A7J6L4C6"/>
<evidence type="ECO:0008006" key="3">
    <source>
        <dbReference type="Google" id="ProtNLM"/>
    </source>
</evidence>
<protein>
    <recommendedName>
        <fullName evidence="3">RAP domain-containing protein</fullName>
    </recommendedName>
</protein>
<dbReference type="EMBL" id="JABAHT010000558">
    <property type="protein sequence ID" value="KAF4654157.1"/>
    <property type="molecule type" value="Genomic_DNA"/>
</dbReference>